<keyword evidence="3" id="KW-1185">Reference proteome</keyword>
<proteinExistence type="predicted"/>
<reference evidence="2 3" key="1">
    <citation type="submission" date="2019-08" db="EMBL/GenBank/DDBJ databases">
        <authorList>
            <person name="Peeters C."/>
        </authorList>
    </citation>
    <scope>NUCLEOTIDE SEQUENCE [LARGE SCALE GENOMIC DNA]</scope>
    <source>
        <strain evidence="2 3">LMG 31011</strain>
    </source>
</reference>
<sequence>MNMRNNFRFVLGIAAAALTVGCSFARAQPVVLDTDTARIIVVRPIDLWSGDTSLQEETLESNRERRVSYDVVIDGYHYRGSPLVLQGISDSPVTLAVEAELKAKEMRLVRASPYLFHILDHVTITPAKYADFAKAQAAYYQSFVIRQGDPRTLPDSTRVRKFFGNVLTLGSLLIPSPVLGAGTGAQVMLNSGLAEAIGSIPGPARAALTPATLPDLEADSYTSIDVRRIEFKPDAPGQILIAYKSAKTPEIEQEALIKAIVAATGADTTPEAIQTARNDDLQQRLTLWDACVAEGKCKKEGADEK</sequence>
<dbReference type="PROSITE" id="PS51257">
    <property type="entry name" value="PROKAR_LIPOPROTEIN"/>
    <property type="match status" value="1"/>
</dbReference>
<name>A0A5E4Z8D6_9BURK</name>
<evidence type="ECO:0008006" key="4">
    <source>
        <dbReference type="Google" id="ProtNLM"/>
    </source>
</evidence>
<evidence type="ECO:0000256" key="1">
    <source>
        <dbReference type="SAM" id="SignalP"/>
    </source>
</evidence>
<dbReference type="Proteomes" id="UP000366819">
    <property type="component" value="Unassembled WGS sequence"/>
</dbReference>
<dbReference type="AlphaFoldDB" id="A0A5E4Z8D6"/>
<accession>A0A5E4Z8D6</accession>
<evidence type="ECO:0000313" key="2">
    <source>
        <dbReference type="EMBL" id="VVE57068.1"/>
    </source>
</evidence>
<keyword evidence="1" id="KW-0732">Signal</keyword>
<dbReference type="RefSeq" id="WP_150578438.1">
    <property type="nucleotide sequence ID" value="NZ_CABPSN010000012.1"/>
</dbReference>
<feature type="signal peptide" evidence="1">
    <location>
        <begin position="1"/>
        <end position="27"/>
    </location>
</feature>
<gene>
    <name evidence="2" type="ORF">PAQ31011_05178</name>
</gene>
<evidence type="ECO:0000313" key="3">
    <source>
        <dbReference type="Proteomes" id="UP000366819"/>
    </source>
</evidence>
<feature type="chain" id="PRO_5022999070" description="Lipoprotein" evidence="1">
    <location>
        <begin position="28"/>
        <end position="305"/>
    </location>
</feature>
<dbReference type="EMBL" id="CABPSN010000012">
    <property type="protein sequence ID" value="VVE57068.1"/>
    <property type="molecule type" value="Genomic_DNA"/>
</dbReference>
<organism evidence="2 3">
    <name type="scientific">Pandoraea aquatica</name>
    <dbReference type="NCBI Taxonomy" id="2508290"/>
    <lineage>
        <taxon>Bacteria</taxon>
        <taxon>Pseudomonadati</taxon>
        <taxon>Pseudomonadota</taxon>
        <taxon>Betaproteobacteria</taxon>
        <taxon>Burkholderiales</taxon>
        <taxon>Burkholderiaceae</taxon>
        <taxon>Pandoraea</taxon>
    </lineage>
</organism>
<protein>
    <recommendedName>
        <fullName evidence="4">Lipoprotein</fullName>
    </recommendedName>
</protein>
<dbReference type="OrthoDB" id="8988282at2"/>